<dbReference type="InterPro" id="IPR002104">
    <property type="entry name" value="Integrase_catalytic"/>
</dbReference>
<dbReference type="InterPro" id="IPR013762">
    <property type="entry name" value="Integrase-like_cat_sf"/>
</dbReference>
<dbReference type="GO" id="GO:0003677">
    <property type="term" value="F:DNA binding"/>
    <property type="evidence" value="ECO:0007669"/>
    <property type="project" value="UniProtKB-UniRule"/>
</dbReference>
<gene>
    <name evidence="6" type="ORF">pFP4.29c</name>
</gene>
<dbReference type="InterPro" id="IPR010998">
    <property type="entry name" value="Integrase_recombinase_N"/>
</dbReference>
<accession>I1VH30</accession>
<evidence type="ECO:0000259" key="4">
    <source>
        <dbReference type="PROSITE" id="PS51898"/>
    </source>
</evidence>
<feature type="domain" description="Core-binding (CB)" evidence="5">
    <location>
        <begin position="40"/>
        <end position="120"/>
    </location>
</feature>
<keyword evidence="6" id="KW-0614">Plasmid</keyword>
<dbReference type="EMBL" id="JQ606827">
    <property type="protein sequence ID" value="AFI44028.1"/>
    <property type="molecule type" value="Genomic_DNA"/>
</dbReference>
<dbReference type="PANTHER" id="PTHR34605:SF4">
    <property type="entry name" value="DNA ADENINE METHYLTRANSFERASE"/>
    <property type="match status" value="1"/>
</dbReference>
<reference evidence="6" key="1">
    <citation type="journal article" date="2012" name="Plasmid">
        <title>Characterization of Streptomyces plasmid-phage pFP4 and its evolutionary implications.</title>
        <authorList>
            <person name="Chen Z."/>
            <person name="Zhong L."/>
            <person name="Shen M."/>
            <person name="Fang P."/>
            <person name="Qin Z."/>
        </authorList>
    </citation>
    <scope>NUCLEOTIDE SEQUENCE</scope>
    <source>
        <strain evidence="6">FR1</strain>
        <plasmid evidence="6">pFP4</plasmid>
    </source>
</reference>
<keyword evidence="1 3" id="KW-0238">DNA-binding</keyword>
<dbReference type="InterPro" id="IPR052925">
    <property type="entry name" value="Phage_Integrase-like_Recomb"/>
</dbReference>
<feature type="domain" description="Tyr recombinase" evidence="4">
    <location>
        <begin position="149"/>
        <end position="353"/>
    </location>
</feature>
<name>I1VH30_9ACTN</name>
<dbReference type="InterPro" id="IPR044068">
    <property type="entry name" value="CB"/>
</dbReference>
<proteinExistence type="predicted"/>
<sequence>MLRYPQRVTRAEIEPVYDAEIVTTEDRLPALPEVVDVNHTLTDEAAEDLANSGRENTRQTYEDRWAAFARWCAENGRSPGMPTTSKNLASYVSHLRRKDAPPGTLRLAISAVRHMNARAGHEDTPDTAPALKIYADHRYAWAAAGKGQRSSAPVDLERLRQMLAVCSPGTLAGQRNRVLLLLGYYTRARASELAAYRIGDLEFVSSGLVVVHKRVSKNDKTSEGREYEVDDPDTLAALRLWLASLEAIGQRGQQLPLLRSVDMWQNIGPVNARGQGLTRQAINNLVKSIAQTAQVDVADAVTAHGLRAGVPTDLGAAGYSAAEIKDITGDWSSDEMVDRYRKVGLRRAGKRADSGRRAAALSMLRVTEPTTNEGDQ</sequence>
<protein>
    <submittedName>
        <fullName evidence="6">Integrase family protein</fullName>
    </submittedName>
</protein>
<evidence type="ECO:0000256" key="3">
    <source>
        <dbReference type="PROSITE-ProRule" id="PRU01248"/>
    </source>
</evidence>
<dbReference type="SUPFAM" id="SSF47823">
    <property type="entry name" value="lambda integrase-like, N-terminal domain"/>
    <property type="match status" value="1"/>
</dbReference>
<dbReference type="PROSITE" id="PS51900">
    <property type="entry name" value="CB"/>
    <property type="match status" value="1"/>
</dbReference>
<dbReference type="Gene3D" id="1.10.443.10">
    <property type="entry name" value="Intergrase catalytic core"/>
    <property type="match status" value="1"/>
</dbReference>
<dbReference type="InterPro" id="IPR011010">
    <property type="entry name" value="DNA_brk_join_enz"/>
</dbReference>
<dbReference type="Pfam" id="PF00589">
    <property type="entry name" value="Phage_integrase"/>
    <property type="match status" value="1"/>
</dbReference>
<keyword evidence="2" id="KW-0233">DNA recombination</keyword>
<geneLocation type="plasmid" evidence="6">
    <name>pFP4</name>
</geneLocation>
<evidence type="ECO:0000313" key="6">
    <source>
        <dbReference type="EMBL" id="AFI44028.1"/>
    </source>
</evidence>
<evidence type="ECO:0000256" key="1">
    <source>
        <dbReference type="ARBA" id="ARBA00023125"/>
    </source>
</evidence>
<dbReference type="Gene3D" id="1.10.150.130">
    <property type="match status" value="1"/>
</dbReference>
<dbReference type="SUPFAM" id="SSF56349">
    <property type="entry name" value="DNA breaking-rejoining enzymes"/>
    <property type="match status" value="1"/>
</dbReference>
<organism evidence="6">
    <name type="scientific">Streptomyces sp. FR1</name>
    <dbReference type="NCBI Taxonomy" id="349971"/>
    <lineage>
        <taxon>Bacteria</taxon>
        <taxon>Bacillati</taxon>
        <taxon>Actinomycetota</taxon>
        <taxon>Actinomycetes</taxon>
        <taxon>Kitasatosporales</taxon>
        <taxon>Streptomycetaceae</taxon>
        <taxon>Streptomyces</taxon>
    </lineage>
</organism>
<evidence type="ECO:0000256" key="2">
    <source>
        <dbReference type="ARBA" id="ARBA00023172"/>
    </source>
</evidence>
<dbReference type="PROSITE" id="PS51898">
    <property type="entry name" value="TYR_RECOMBINASE"/>
    <property type="match status" value="1"/>
</dbReference>
<dbReference type="AlphaFoldDB" id="I1VH30"/>
<dbReference type="GO" id="GO:0006310">
    <property type="term" value="P:DNA recombination"/>
    <property type="evidence" value="ECO:0007669"/>
    <property type="project" value="UniProtKB-KW"/>
</dbReference>
<dbReference type="PANTHER" id="PTHR34605">
    <property type="entry name" value="PHAGE_INTEGRASE DOMAIN-CONTAINING PROTEIN"/>
    <property type="match status" value="1"/>
</dbReference>
<dbReference type="GO" id="GO:0015074">
    <property type="term" value="P:DNA integration"/>
    <property type="evidence" value="ECO:0007669"/>
    <property type="project" value="InterPro"/>
</dbReference>
<evidence type="ECO:0000259" key="5">
    <source>
        <dbReference type="PROSITE" id="PS51900"/>
    </source>
</evidence>